<dbReference type="InterPro" id="IPR036046">
    <property type="entry name" value="Acylphosphatase-like_dom_sf"/>
</dbReference>
<evidence type="ECO:0000256" key="3">
    <source>
        <dbReference type="ARBA" id="ARBA00047645"/>
    </source>
</evidence>
<dbReference type="Proteomes" id="UP001055117">
    <property type="component" value="Unassembled WGS sequence"/>
</dbReference>
<protein>
    <recommendedName>
        <fullName evidence="2 4">acylphosphatase</fullName>
        <ecNumber evidence="2 4">3.6.1.7</ecNumber>
    </recommendedName>
</protein>
<reference evidence="8 9" key="1">
    <citation type="journal article" date="2021" name="Front. Microbiol.">
        <title>Comprehensive Comparative Genomics and Phenotyping of Methylobacterium Species.</title>
        <authorList>
            <person name="Alessa O."/>
            <person name="Ogura Y."/>
            <person name="Fujitani Y."/>
            <person name="Takami H."/>
            <person name="Hayashi T."/>
            <person name="Sahin N."/>
            <person name="Tani A."/>
        </authorList>
    </citation>
    <scope>NUCLEOTIDE SEQUENCE [LARGE SCALE GENOMIC DNA]</scope>
    <source>
        <strain evidence="8 9">DSM 23679</strain>
    </source>
</reference>
<keyword evidence="4" id="KW-0378">Hydrolase</keyword>
<evidence type="ECO:0000313" key="8">
    <source>
        <dbReference type="EMBL" id="GJD44288.1"/>
    </source>
</evidence>
<dbReference type="RefSeq" id="WP_147753775.1">
    <property type="nucleotide sequence ID" value="NZ_BPQG01000030.1"/>
</dbReference>
<feature type="domain" description="Acylphosphatase-like" evidence="7">
    <location>
        <begin position="6"/>
        <end position="93"/>
    </location>
</feature>
<evidence type="ECO:0000256" key="1">
    <source>
        <dbReference type="ARBA" id="ARBA00005614"/>
    </source>
</evidence>
<feature type="active site" evidence="4">
    <location>
        <position position="21"/>
    </location>
</feature>
<dbReference type="PANTHER" id="PTHR47268">
    <property type="entry name" value="ACYLPHOSPHATASE"/>
    <property type="match status" value="1"/>
</dbReference>
<dbReference type="EMBL" id="BPQG01000030">
    <property type="protein sequence ID" value="GJD44288.1"/>
    <property type="molecule type" value="Genomic_DNA"/>
</dbReference>
<dbReference type="InterPro" id="IPR001792">
    <property type="entry name" value="Acylphosphatase-like_dom"/>
</dbReference>
<evidence type="ECO:0000256" key="4">
    <source>
        <dbReference type="PROSITE-ProRule" id="PRU00520"/>
    </source>
</evidence>
<evidence type="ECO:0000256" key="2">
    <source>
        <dbReference type="ARBA" id="ARBA00012150"/>
    </source>
</evidence>
<comment type="catalytic activity">
    <reaction evidence="3 4">
        <text>an acyl phosphate + H2O = a carboxylate + phosphate + H(+)</text>
        <dbReference type="Rhea" id="RHEA:14965"/>
        <dbReference type="ChEBI" id="CHEBI:15377"/>
        <dbReference type="ChEBI" id="CHEBI:15378"/>
        <dbReference type="ChEBI" id="CHEBI:29067"/>
        <dbReference type="ChEBI" id="CHEBI:43474"/>
        <dbReference type="ChEBI" id="CHEBI:59918"/>
        <dbReference type="EC" id="3.6.1.7"/>
    </reaction>
</comment>
<dbReference type="EC" id="3.6.1.7" evidence="2 4"/>
<comment type="caution">
    <text evidence="8">The sequence shown here is derived from an EMBL/GenBank/DDBJ whole genome shotgun (WGS) entry which is preliminary data.</text>
</comment>
<evidence type="ECO:0000256" key="6">
    <source>
        <dbReference type="SAM" id="MobiDB-lite"/>
    </source>
</evidence>
<accession>A0ABQ4QGD2</accession>
<feature type="region of interest" description="Disordered" evidence="6">
    <location>
        <begin position="71"/>
        <end position="93"/>
    </location>
</feature>
<comment type="similarity">
    <text evidence="1 5">Belongs to the acylphosphatase family.</text>
</comment>
<sequence>MDESRSVAVVIVGRVQGVGYRAWTQREAEARGLSGHVRNRADGAVEATFTGAAAAVDAMVQACRAGPPGAHVERVETQAAEPEPDVAGFAIRR</sequence>
<evidence type="ECO:0000256" key="5">
    <source>
        <dbReference type="RuleBase" id="RU004168"/>
    </source>
</evidence>
<evidence type="ECO:0000313" key="9">
    <source>
        <dbReference type="Proteomes" id="UP001055117"/>
    </source>
</evidence>
<organism evidence="8 9">
    <name type="scientific">Methylobacterium cerastii</name>
    <dbReference type="NCBI Taxonomy" id="932741"/>
    <lineage>
        <taxon>Bacteria</taxon>
        <taxon>Pseudomonadati</taxon>
        <taxon>Pseudomonadota</taxon>
        <taxon>Alphaproteobacteria</taxon>
        <taxon>Hyphomicrobiales</taxon>
        <taxon>Methylobacteriaceae</taxon>
        <taxon>Methylobacterium</taxon>
    </lineage>
</organism>
<dbReference type="Pfam" id="PF00708">
    <property type="entry name" value="Acylphosphatase"/>
    <property type="match status" value="1"/>
</dbReference>
<dbReference type="SUPFAM" id="SSF54975">
    <property type="entry name" value="Acylphosphatase/BLUF domain-like"/>
    <property type="match status" value="1"/>
</dbReference>
<gene>
    <name evidence="8" type="primary">yccX</name>
    <name evidence="8" type="ORF">AFCDBAGC_2154</name>
</gene>
<keyword evidence="9" id="KW-1185">Reference proteome</keyword>
<name>A0ABQ4QGD2_9HYPH</name>
<proteinExistence type="inferred from homology"/>
<dbReference type="Gene3D" id="3.30.70.100">
    <property type="match status" value="1"/>
</dbReference>
<dbReference type="InterPro" id="IPR020456">
    <property type="entry name" value="Acylphosphatase"/>
</dbReference>
<dbReference type="PANTHER" id="PTHR47268:SF4">
    <property type="entry name" value="ACYLPHOSPHATASE"/>
    <property type="match status" value="1"/>
</dbReference>
<feature type="active site" evidence="4">
    <location>
        <position position="39"/>
    </location>
</feature>
<dbReference type="PROSITE" id="PS51160">
    <property type="entry name" value="ACYLPHOSPHATASE_3"/>
    <property type="match status" value="1"/>
</dbReference>
<evidence type="ECO:0000259" key="7">
    <source>
        <dbReference type="PROSITE" id="PS51160"/>
    </source>
</evidence>